<evidence type="ECO:0000256" key="1">
    <source>
        <dbReference type="SAM" id="MobiDB-lite"/>
    </source>
</evidence>
<sequence>MLAAALEAEVEQYTVELAAERDEAGRRLVVRDGRHRERTAGTAAGPVAVRAPRVNDKRVDEATGDGCGSRRRSPPAFGREVPPATVVPEVAEDQRGAAPALSARLVQW</sequence>
<comment type="caution">
    <text evidence="2">The sequence shown here is derived from an EMBL/GenBank/DDBJ whole genome shotgun (WGS) entry which is preliminary data.</text>
</comment>
<dbReference type="Proteomes" id="UP001501638">
    <property type="component" value="Unassembled WGS sequence"/>
</dbReference>
<feature type="compositionally biased region" description="Low complexity" evidence="1">
    <location>
        <begin position="80"/>
        <end position="89"/>
    </location>
</feature>
<name>A0ABP5XHL0_9ACTN</name>
<reference evidence="3" key="1">
    <citation type="journal article" date="2019" name="Int. J. Syst. Evol. Microbiol.">
        <title>The Global Catalogue of Microorganisms (GCM) 10K type strain sequencing project: providing services to taxonomists for standard genome sequencing and annotation.</title>
        <authorList>
            <consortium name="The Broad Institute Genomics Platform"/>
            <consortium name="The Broad Institute Genome Sequencing Center for Infectious Disease"/>
            <person name="Wu L."/>
            <person name="Ma J."/>
        </authorList>
    </citation>
    <scope>NUCLEOTIDE SEQUENCE [LARGE SCALE GENOMIC DNA]</scope>
    <source>
        <strain evidence="3">JCM 6305</strain>
    </source>
</reference>
<gene>
    <name evidence="2" type="ORF">GCM10010405_43760</name>
</gene>
<organism evidence="2 3">
    <name type="scientific">Streptomyces macrosporus</name>
    <dbReference type="NCBI Taxonomy" id="44032"/>
    <lineage>
        <taxon>Bacteria</taxon>
        <taxon>Bacillati</taxon>
        <taxon>Actinomycetota</taxon>
        <taxon>Actinomycetes</taxon>
        <taxon>Kitasatosporales</taxon>
        <taxon>Streptomycetaceae</taxon>
        <taxon>Streptomyces</taxon>
    </lineage>
</organism>
<evidence type="ECO:0008006" key="4">
    <source>
        <dbReference type="Google" id="ProtNLM"/>
    </source>
</evidence>
<keyword evidence="3" id="KW-1185">Reference proteome</keyword>
<accession>A0ABP5XHL0</accession>
<feature type="region of interest" description="Disordered" evidence="1">
    <location>
        <begin position="57"/>
        <end position="108"/>
    </location>
</feature>
<evidence type="ECO:0000313" key="2">
    <source>
        <dbReference type="EMBL" id="GAA2455054.1"/>
    </source>
</evidence>
<evidence type="ECO:0000313" key="3">
    <source>
        <dbReference type="Proteomes" id="UP001501638"/>
    </source>
</evidence>
<protein>
    <recommendedName>
        <fullName evidence="4">Transposase</fullName>
    </recommendedName>
</protein>
<proteinExistence type="predicted"/>
<dbReference type="EMBL" id="BAAASZ010000030">
    <property type="protein sequence ID" value="GAA2455054.1"/>
    <property type="molecule type" value="Genomic_DNA"/>
</dbReference>